<gene>
    <name evidence="1" type="ORF">HMPREF1541_09872</name>
</gene>
<dbReference type="Proteomes" id="UP000030752">
    <property type="component" value="Unassembled WGS sequence"/>
</dbReference>
<dbReference type="RefSeq" id="XP_008712766.1">
    <property type="nucleotide sequence ID" value="XM_008714544.1"/>
</dbReference>
<dbReference type="eggNOG" id="KOG1208">
    <property type="taxonomic scope" value="Eukaryota"/>
</dbReference>
<dbReference type="PANTHER" id="PTHR45458:SF1">
    <property type="entry name" value="SHORT CHAIN DEHYDROGENASE"/>
    <property type="match status" value="1"/>
</dbReference>
<dbReference type="GeneID" id="19977211"/>
<keyword evidence="2" id="KW-1185">Reference proteome</keyword>
<protein>
    <submittedName>
        <fullName evidence="1">Uncharacterized protein</fullName>
    </submittedName>
</protein>
<dbReference type="HOGENOM" id="CLU_010194_9_0_1"/>
<accession>W2S8G3</accession>
<dbReference type="Gene3D" id="3.40.50.720">
    <property type="entry name" value="NAD(P)-binding Rossmann-like Domain"/>
    <property type="match status" value="1"/>
</dbReference>
<dbReference type="GO" id="GO:0016616">
    <property type="term" value="F:oxidoreductase activity, acting on the CH-OH group of donors, NAD or NADP as acceptor"/>
    <property type="evidence" value="ECO:0007669"/>
    <property type="project" value="TreeGrafter"/>
</dbReference>
<dbReference type="InterPro" id="IPR002347">
    <property type="entry name" value="SDR_fam"/>
</dbReference>
<dbReference type="Pfam" id="PF00106">
    <property type="entry name" value="adh_short"/>
    <property type="match status" value="1"/>
</dbReference>
<dbReference type="VEuPathDB" id="FungiDB:HMPREF1541_09872"/>
<reference evidence="1 2" key="1">
    <citation type="submission" date="2013-03" db="EMBL/GenBank/DDBJ databases">
        <title>The Genome Sequence of Phialophora europaea CBS 101466.</title>
        <authorList>
            <consortium name="The Broad Institute Genomics Platform"/>
            <person name="Cuomo C."/>
            <person name="de Hoog S."/>
            <person name="Gorbushina A."/>
            <person name="Walker B."/>
            <person name="Young S.K."/>
            <person name="Zeng Q."/>
            <person name="Gargeya S."/>
            <person name="Fitzgerald M."/>
            <person name="Haas B."/>
            <person name="Abouelleil A."/>
            <person name="Allen A.W."/>
            <person name="Alvarado L."/>
            <person name="Arachchi H.M."/>
            <person name="Berlin A.M."/>
            <person name="Chapman S.B."/>
            <person name="Gainer-Dewar J."/>
            <person name="Goldberg J."/>
            <person name="Griggs A."/>
            <person name="Gujja S."/>
            <person name="Hansen M."/>
            <person name="Howarth C."/>
            <person name="Imamovic A."/>
            <person name="Ireland A."/>
            <person name="Larimer J."/>
            <person name="McCowan C."/>
            <person name="Murphy C."/>
            <person name="Pearson M."/>
            <person name="Poon T.W."/>
            <person name="Priest M."/>
            <person name="Roberts A."/>
            <person name="Saif S."/>
            <person name="Shea T."/>
            <person name="Sisk P."/>
            <person name="Sykes S."/>
            <person name="Wortman J."/>
            <person name="Nusbaum C."/>
            <person name="Birren B."/>
        </authorList>
    </citation>
    <scope>NUCLEOTIDE SEQUENCE [LARGE SCALE GENOMIC DNA]</scope>
    <source>
        <strain evidence="1 2">CBS 101466</strain>
    </source>
</reference>
<dbReference type="STRING" id="1220924.W2S8G3"/>
<dbReference type="PRINTS" id="PR00081">
    <property type="entry name" value="GDHRDH"/>
</dbReference>
<sequence>MGLLSKATAVVLVTGANQGIGFEIVKKLATEQPNFHIFLASRSHANGQKAVATLPKLAEHTSVEALELDVNHDTSITKAVQHLEAHHGRLDVLINNAGIMSVDGVPFRDNMRQVMETNAISAACVTEAFLPLMKKADQPRLLFTSSEWGSITYCLDASRPFHGYDAKPYFTSKAAMNMVGAQYAVQLGKEGFKVNIVSPGFRSTNLTGFHPMASHPSEGALEICRLAVDLDKDGQHGVFSEWEGRHPW</sequence>
<dbReference type="OrthoDB" id="191139at2759"/>
<evidence type="ECO:0000313" key="2">
    <source>
        <dbReference type="Proteomes" id="UP000030752"/>
    </source>
</evidence>
<organism evidence="1 2">
    <name type="scientific">Cyphellophora europaea (strain CBS 101466)</name>
    <name type="common">Phialophora europaea</name>
    <dbReference type="NCBI Taxonomy" id="1220924"/>
    <lineage>
        <taxon>Eukaryota</taxon>
        <taxon>Fungi</taxon>
        <taxon>Dikarya</taxon>
        <taxon>Ascomycota</taxon>
        <taxon>Pezizomycotina</taxon>
        <taxon>Eurotiomycetes</taxon>
        <taxon>Chaetothyriomycetidae</taxon>
        <taxon>Chaetothyriales</taxon>
        <taxon>Cyphellophoraceae</taxon>
        <taxon>Cyphellophora</taxon>
    </lineage>
</organism>
<proteinExistence type="predicted"/>
<dbReference type="PANTHER" id="PTHR45458">
    <property type="entry name" value="SHORT-CHAIN DEHYDROGENASE/REDUCTASE SDR"/>
    <property type="match status" value="1"/>
</dbReference>
<dbReference type="SUPFAM" id="SSF51735">
    <property type="entry name" value="NAD(P)-binding Rossmann-fold domains"/>
    <property type="match status" value="1"/>
</dbReference>
<dbReference type="InterPro" id="IPR052184">
    <property type="entry name" value="SDR_enzymes"/>
</dbReference>
<dbReference type="InParanoid" id="W2S8G3"/>
<dbReference type="AlphaFoldDB" id="W2S8G3"/>
<evidence type="ECO:0000313" key="1">
    <source>
        <dbReference type="EMBL" id="ETN44996.1"/>
    </source>
</evidence>
<name>W2S8G3_CYPE1</name>
<dbReference type="InterPro" id="IPR036291">
    <property type="entry name" value="NAD(P)-bd_dom_sf"/>
</dbReference>
<dbReference type="EMBL" id="KB822713">
    <property type="protein sequence ID" value="ETN44996.1"/>
    <property type="molecule type" value="Genomic_DNA"/>
</dbReference>